<dbReference type="KEGG" id="aym:YM304_00040"/>
<feature type="signal peptide" evidence="1">
    <location>
        <begin position="1"/>
        <end position="20"/>
    </location>
</feature>
<gene>
    <name evidence="2" type="ORF">YM304_00040</name>
</gene>
<dbReference type="RefSeq" id="WP_015439566.1">
    <property type="nucleotide sequence ID" value="NC_020520.1"/>
</dbReference>
<feature type="chain" id="PRO_5025530230" description="LTD domain-containing protein" evidence="1">
    <location>
        <begin position="21"/>
        <end position="330"/>
    </location>
</feature>
<dbReference type="OrthoDB" id="4178270at2"/>
<proteinExistence type="predicted"/>
<evidence type="ECO:0000256" key="1">
    <source>
        <dbReference type="SAM" id="SignalP"/>
    </source>
</evidence>
<name>A0A6C7E6S6_ILUCY</name>
<keyword evidence="1" id="KW-0732">Signal</keyword>
<keyword evidence="3" id="KW-1185">Reference proteome</keyword>
<dbReference type="AlphaFoldDB" id="A0A6C7E6S6"/>
<evidence type="ECO:0000313" key="2">
    <source>
        <dbReference type="EMBL" id="BAN00318.1"/>
    </source>
</evidence>
<organism evidence="2 3">
    <name type="scientific">Ilumatobacter coccineus (strain NBRC 103263 / KCTC 29153 / YM16-304)</name>
    <dbReference type="NCBI Taxonomy" id="1313172"/>
    <lineage>
        <taxon>Bacteria</taxon>
        <taxon>Bacillati</taxon>
        <taxon>Actinomycetota</taxon>
        <taxon>Acidimicrobiia</taxon>
        <taxon>Acidimicrobiales</taxon>
        <taxon>Ilumatobacteraceae</taxon>
        <taxon>Ilumatobacter</taxon>
    </lineage>
</organism>
<reference evidence="2 3" key="1">
    <citation type="journal article" date="2013" name="Int. J. Syst. Evol. Microbiol.">
        <title>Ilumatobacter nonamiense sp. nov. and Ilumatobacter coccineum sp. nov., isolated from seashore sand.</title>
        <authorList>
            <person name="Matsumoto A."/>
            <person name="Kasai H."/>
            <person name="Matsuo Y."/>
            <person name="Shizuri Y."/>
            <person name="Ichikawa N."/>
            <person name="Fujita N."/>
            <person name="Omura S."/>
            <person name="Takahashi Y."/>
        </authorList>
    </citation>
    <scope>NUCLEOTIDE SEQUENCE [LARGE SCALE GENOMIC DNA]</scope>
    <source>
        <strain evidence="3">NBRC 103263 / KCTC 29153 / YM16-304</strain>
    </source>
</reference>
<sequence>MKLRSLAAGTTLLIAGTAIGATTQHFASAGVSSGERAVLVPIEPCRLADTRPAPNTVGPRSIGLGPADTHTIDAQQAGTPCSGSIPTDASALSLNITALGATEQSYLTVWAGGDRPTAASLNPAPGQPPVPNAVVTELSVDQEFEIYNNSGTVSVVVDVNGYYVDHDHDDRYVKLPTTEVFVGGADFTPAATEDGGAGFDYKNLLWLRSPGSGRDCLLAPLPLQPGTSVSSVDVRYNAATDVDVDVQVVSSSRSATSADPIDEFLALHLFHDGQPFAATGSEEEISMVNVVSGTLPTGRTIRPVTSDHHTALELCTSGGVAIVSATVHLD</sequence>
<evidence type="ECO:0008006" key="4">
    <source>
        <dbReference type="Google" id="ProtNLM"/>
    </source>
</evidence>
<protein>
    <recommendedName>
        <fullName evidence="4">LTD domain-containing protein</fullName>
    </recommendedName>
</protein>
<evidence type="ECO:0000313" key="3">
    <source>
        <dbReference type="Proteomes" id="UP000011863"/>
    </source>
</evidence>
<accession>A0A6C7E6S6</accession>
<dbReference type="EMBL" id="AP012057">
    <property type="protein sequence ID" value="BAN00318.1"/>
    <property type="molecule type" value="Genomic_DNA"/>
</dbReference>
<dbReference type="Proteomes" id="UP000011863">
    <property type="component" value="Chromosome"/>
</dbReference>